<evidence type="ECO:0000256" key="3">
    <source>
        <dbReference type="ARBA" id="ARBA00011852"/>
    </source>
</evidence>
<protein>
    <recommendedName>
        <fullName evidence="6">Prostaglandin reductase 1</fullName>
        <ecNumber evidence="4">1.3.1.48</ecNumber>
        <ecNumber evidence="5">1.3.1.74</ecNumber>
    </recommendedName>
    <alternativeName>
        <fullName evidence="19">15-oxoprostaglandin 13-reductase</fullName>
    </alternativeName>
    <alternativeName>
        <fullName evidence="17">Dithiolethione-inducible gene 1 protein</fullName>
    </alternativeName>
    <alternativeName>
        <fullName evidence="16">Leukotriene B4 12-hydroxydehydrogenase</fullName>
    </alternativeName>
    <alternativeName>
        <fullName evidence="18">NAD(P)H-dependent alkenal/one oxidoreductase</fullName>
    </alternativeName>
</protein>
<comment type="catalytic activity">
    <reaction evidence="22">
        <text>pentan-2-one + NADP(+) = (E)-pent-3-en-2-one + NADPH + H(+)</text>
        <dbReference type="Rhea" id="RHEA:50788"/>
        <dbReference type="ChEBI" id="CHEBI:15378"/>
        <dbReference type="ChEBI" id="CHEBI:16472"/>
        <dbReference type="ChEBI" id="CHEBI:57783"/>
        <dbReference type="ChEBI" id="CHEBI:58349"/>
        <dbReference type="ChEBI" id="CHEBI:145276"/>
    </reaction>
    <physiologicalReaction direction="right-to-left" evidence="22">
        <dbReference type="Rhea" id="RHEA:50790"/>
    </physiologicalReaction>
</comment>
<dbReference type="SUPFAM" id="SSF50129">
    <property type="entry name" value="GroES-like"/>
    <property type="match status" value="2"/>
</dbReference>
<keyword evidence="7" id="KW-0963">Cytoplasm</keyword>
<dbReference type="GO" id="GO:0047522">
    <property type="term" value="F:15-oxoprostaglandin 13-reductase [NAD(P)+] activity"/>
    <property type="evidence" value="ECO:0007669"/>
    <property type="project" value="UniProtKB-EC"/>
</dbReference>
<evidence type="ECO:0000256" key="12">
    <source>
        <dbReference type="ARBA" id="ARBA00022990"/>
    </source>
</evidence>
<evidence type="ECO:0000256" key="34">
    <source>
        <dbReference type="ARBA" id="ARBA00049368"/>
    </source>
</evidence>
<evidence type="ECO:0000256" key="24">
    <source>
        <dbReference type="ARBA" id="ARBA00047878"/>
    </source>
</evidence>
<keyword evidence="14" id="KW-0443">Lipid metabolism</keyword>
<comment type="catalytic activity">
    <reaction evidence="34">
        <text>hexanal + NADP(+) = (E)-hex-2-enal + NADPH + H(+)</text>
        <dbReference type="Rhea" id="RHEA:50776"/>
        <dbReference type="ChEBI" id="CHEBI:15378"/>
        <dbReference type="ChEBI" id="CHEBI:28913"/>
        <dbReference type="ChEBI" id="CHEBI:57783"/>
        <dbReference type="ChEBI" id="CHEBI:58349"/>
        <dbReference type="ChEBI" id="CHEBI:88528"/>
    </reaction>
    <physiologicalReaction direction="right-to-left" evidence="34">
        <dbReference type="Rhea" id="RHEA:50778"/>
    </physiologicalReaction>
</comment>
<comment type="catalytic activity">
    <reaction evidence="30">
        <text>6-trans-leukotriene B4 + NADP(+) = 12-oxo-(5S)-hydroxy-(6E,8E,10E,14Z)-eicosatetraenoate + NADPH + H(+)</text>
        <dbReference type="Rhea" id="RHEA:51204"/>
        <dbReference type="ChEBI" id="CHEBI:15378"/>
        <dbReference type="ChEBI" id="CHEBI:57783"/>
        <dbReference type="ChEBI" id="CHEBI:58349"/>
        <dbReference type="ChEBI" id="CHEBI:90723"/>
        <dbReference type="ChEBI" id="CHEBI:133974"/>
    </reaction>
    <physiologicalReaction direction="left-to-right" evidence="30">
        <dbReference type="Rhea" id="RHEA:51205"/>
    </physiologicalReaction>
</comment>
<sequence length="337" mass="37183">MVVSKKYIVLNSFVGEPKKSDFKIIEEELPALQDNEFLAEAAYISVDPYQRMKLGENYPCDMIGGQVAKIIESKNSEYPVGSWVMGHFGWRTHTITKPDNEKFCKQKPYMYKLPDFGDLPISLAVGMCGRVGNTAYFGFTQICQPKPGETVVISGAAGAVGCQVGQIAKIFGCRVIGFAGTDEKTNFLVKELGFDCAANYKTTNLKDFLKENAPNGVDCYFDNVGGEISSTVISQMNEYGRVAVCGAISTYNETDPEKRKATVLQPFVVGKQIKIEGFLVNRYADRTVEGVIQNLQWLKEGKLKYKEHITAGFESASDAFIGLFKGENIGKAIVKVK</sequence>
<comment type="catalytic activity">
    <reaction evidence="20">
        <text>octanal + NADP(+) = (2E)-octenal + NADPH + H(+)</text>
        <dbReference type="Rhea" id="RHEA:50780"/>
        <dbReference type="ChEBI" id="CHEBI:15378"/>
        <dbReference type="ChEBI" id="CHEBI:17935"/>
        <dbReference type="ChEBI" id="CHEBI:57783"/>
        <dbReference type="ChEBI" id="CHEBI:58349"/>
        <dbReference type="ChEBI" id="CHEBI:61748"/>
    </reaction>
    <physiologicalReaction direction="right-to-left" evidence="20">
        <dbReference type="Rhea" id="RHEA:50782"/>
    </physiologicalReaction>
</comment>
<dbReference type="EC" id="1.3.1.74" evidence="5"/>
<evidence type="ECO:0000256" key="10">
    <source>
        <dbReference type="ARBA" id="ARBA00022832"/>
    </source>
</evidence>
<comment type="catalytic activity">
    <reaction evidence="24">
        <text>13,14-dihydro-15-oxo-prostaglandin F1alpha + NADP(+) = 15-oxoprostaglandin F1alpha + NADPH + H(+)</text>
        <dbReference type="Rhea" id="RHEA:50592"/>
        <dbReference type="ChEBI" id="CHEBI:15378"/>
        <dbReference type="ChEBI" id="CHEBI:57783"/>
        <dbReference type="ChEBI" id="CHEBI:58349"/>
        <dbReference type="ChEBI" id="CHEBI:79072"/>
        <dbReference type="ChEBI" id="CHEBI:133411"/>
    </reaction>
    <physiologicalReaction direction="right-to-left" evidence="24">
        <dbReference type="Rhea" id="RHEA:50594"/>
    </physiologicalReaction>
</comment>
<evidence type="ECO:0000256" key="25">
    <source>
        <dbReference type="ARBA" id="ARBA00047903"/>
    </source>
</evidence>
<evidence type="ECO:0000256" key="14">
    <source>
        <dbReference type="ARBA" id="ARBA00023098"/>
    </source>
</evidence>
<evidence type="ECO:0000313" key="37">
    <source>
        <dbReference type="Proteomes" id="UP000494256"/>
    </source>
</evidence>
<evidence type="ECO:0000256" key="5">
    <source>
        <dbReference type="ARBA" id="ARBA00012410"/>
    </source>
</evidence>
<dbReference type="InterPro" id="IPR036291">
    <property type="entry name" value="NAD(P)-bd_dom_sf"/>
</dbReference>
<evidence type="ECO:0000256" key="31">
    <source>
        <dbReference type="ARBA" id="ARBA00049068"/>
    </source>
</evidence>
<evidence type="ECO:0000256" key="13">
    <source>
        <dbReference type="ARBA" id="ARBA00023002"/>
    </source>
</evidence>
<comment type="subunit">
    <text evidence="3">Monomer or homodimer.</text>
</comment>
<evidence type="ECO:0000256" key="11">
    <source>
        <dbReference type="ARBA" id="ARBA00022857"/>
    </source>
</evidence>
<dbReference type="InterPro" id="IPR014190">
    <property type="entry name" value="PTGR1"/>
</dbReference>
<comment type="similarity">
    <text evidence="2">Belongs to the NADP-dependent oxidoreductase L4BD family.</text>
</comment>
<evidence type="ECO:0000256" key="33">
    <source>
        <dbReference type="ARBA" id="ARBA00049179"/>
    </source>
</evidence>
<evidence type="ECO:0000256" key="28">
    <source>
        <dbReference type="ARBA" id="ARBA00048387"/>
    </source>
</evidence>
<feature type="domain" description="Enoyl reductase (ER)" evidence="35">
    <location>
        <begin position="19"/>
        <end position="334"/>
    </location>
</feature>
<evidence type="ECO:0000256" key="21">
    <source>
        <dbReference type="ARBA" id="ARBA00047617"/>
    </source>
</evidence>
<keyword evidence="15" id="KW-0379">Hydroxylation</keyword>
<comment type="catalytic activity">
    <reaction evidence="32">
        <text>13,14-dihydro-15-oxo-prostaglandin E1 + NADP(+) = 15-oxoprostaglandin E1 + NADPH + H(+)</text>
        <dbReference type="Rhea" id="RHEA:50584"/>
        <dbReference type="ChEBI" id="CHEBI:15378"/>
        <dbReference type="ChEBI" id="CHEBI:57401"/>
        <dbReference type="ChEBI" id="CHEBI:57783"/>
        <dbReference type="ChEBI" id="CHEBI:58349"/>
        <dbReference type="ChEBI" id="CHEBI:133408"/>
    </reaction>
    <physiologicalReaction direction="right-to-left" evidence="32">
        <dbReference type="Rhea" id="RHEA:50586"/>
    </physiologicalReaction>
</comment>
<comment type="catalytic activity">
    <reaction evidence="29">
        <text>20-hydroxy-leukotriene B4 + NADP(+) = 12-oxo-20-hydroxy-leukotriene B4 + NADPH + H(+)</text>
        <dbReference type="Rhea" id="RHEA:51208"/>
        <dbReference type="ChEBI" id="CHEBI:15378"/>
        <dbReference type="ChEBI" id="CHEBI:57460"/>
        <dbReference type="ChEBI" id="CHEBI:57783"/>
        <dbReference type="ChEBI" id="CHEBI:58349"/>
        <dbReference type="ChEBI" id="CHEBI:133346"/>
    </reaction>
    <physiologicalReaction direction="left-to-right" evidence="29">
        <dbReference type="Rhea" id="RHEA:51209"/>
    </physiologicalReaction>
</comment>
<keyword evidence="13" id="KW-0560">Oxidoreductase</keyword>
<evidence type="ECO:0000256" key="6">
    <source>
        <dbReference type="ARBA" id="ARBA00020651"/>
    </source>
</evidence>
<evidence type="ECO:0000256" key="15">
    <source>
        <dbReference type="ARBA" id="ARBA00023278"/>
    </source>
</evidence>
<evidence type="ECO:0000256" key="1">
    <source>
        <dbReference type="ARBA" id="ARBA00004496"/>
    </source>
</evidence>
<comment type="catalytic activity">
    <reaction evidence="31">
        <text>(5S,12S)-dihydroxy-(6E,10E,12E,14Z)-eicosatetraenoate + NADP(+) = 12-oxo-(5S)-hydroxy-(6E,8E,10E,14Z)-eicosatetraenoate + NADPH + H(+)</text>
        <dbReference type="Rhea" id="RHEA:51212"/>
        <dbReference type="ChEBI" id="CHEBI:15378"/>
        <dbReference type="ChEBI" id="CHEBI:57783"/>
        <dbReference type="ChEBI" id="CHEBI:58349"/>
        <dbReference type="ChEBI" id="CHEBI:133974"/>
        <dbReference type="ChEBI" id="CHEBI:133975"/>
    </reaction>
    <physiologicalReaction direction="left-to-right" evidence="31">
        <dbReference type="Rhea" id="RHEA:51213"/>
    </physiologicalReaction>
</comment>
<dbReference type="SUPFAM" id="SSF51735">
    <property type="entry name" value="NAD(P)-binding Rossmann-fold domains"/>
    <property type="match status" value="1"/>
</dbReference>
<dbReference type="InterPro" id="IPR020843">
    <property type="entry name" value="ER"/>
</dbReference>
<keyword evidence="11" id="KW-0521">NADP</keyword>
<comment type="catalytic activity">
    <reaction evidence="25">
        <text>dodecanal + NADP(+) = (2E)-dodecenal + NADPH + H(+)</text>
        <dbReference type="Rhea" id="RHEA:50784"/>
        <dbReference type="ChEBI" id="CHEBI:15378"/>
        <dbReference type="ChEBI" id="CHEBI:27836"/>
        <dbReference type="ChEBI" id="CHEBI:57783"/>
        <dbReference type="ChEBI" id="CHEBI:58349"/>
        <dbReference type="ChEBI" id="CHEBI:133741"/>
    </reaction>
    <physiologicalReaction direction="right-to-left" evidence="25">
        <dbReference type="Rhea" id="RHEA:50786"/>
    </physiologicalReaction>
</comment>
<evidence type="ECO:0000256" key="4">
    <source>
        <dbReference type="ARBA" id="ARBA00011981"/>
    </source>
</evidence>
<evidence type="ECO:0000259" key="35">
    <source>
        <dbReference type="SMART" id="SM00829"/>
    </source>
</evidence>
<dbReference type="OrthoDB" id="1933717at2759"/>
<evidence type="ECO:0000256" key="2">
    <source>
        <dbReference type="ARBA" id="ARBA00010460"/>
    </source>
</evidence>
<evidence type="ECO:0000256" key="29">
    <source>
        <dbReference type="ARBA" id="ARBA00048591"/>
    </source>
</evidence>
<evidence type="ECO:0000256" key="16">
    <source>
        <dbReference type="ARBA" id="ARBA00031851"/>
    </source>
</evidence>
<evidence type="ECO:0000256" key="22">
    <source>
        <dbReference type="ARBA" id="ARBA00047742"/>
    </source>
</evidence>
<gene>
    <name evidence="36" type="ORF">APLA_LOCUS389</name>
</gene>
<dbReference type="PANTHER" id="PTHR43205">
    <property type="entry name" value="PROSTAGLANDIN REDUCTASE"/>
    <property type="match status" value="1"/>
</dbReference>
<evidence type="ECO:0000256" key="30">
    <source>
        <dbReference type="ARBA" id="ARBA00048953"/>
    </source>
</evidence>
<accession>A0A8S0YN44</accession>
<comment type="catalytic activity">
    <reaction evidence="27">
        <text>13,14-dihydro-15-oxo-PGF2alpha + NADP(+) = 15-oxoprostaglandin F2alpha + NADPH + H(+)</text>
        <dbReference type="Rhea" id="RHEA:50588"/>
        <dbReference type="ChEBI" id="CHEBI:15378"/>
        <dbReference type="ChEBI" id="CHEBI:57783"/>
        <dbReference type="ChEBI" id="CHEBI:58349"/>
        <dbReference type="ChEBI" id="CHEBI:133374"/>
        <dbReference type="ChEBI" id="CHEBI:133409"/>
    </reaction>
    <physiologicalReaction direction="right-to-left" evidence="27">
        <dbReference type="Rhea" id="RHEA:50590"/>
    </physiologicalReaction>
</comment>
<evidence type="ECO:0000256" key="19">
    <source>
        <dbReference type="ARBA" id="ARBA00033119"/>
    </source>
</evidence>
<evidence type="ECO:0000256" key="8">
    <source>
        <dbReference type="ARBA" id="ARBA00022501"/>
    </source>
</evidence>
<evidence type="ECO:0000256" key="7">
    <source>
        <dbReference type="ARBA" id="ARBA00022490"/>
    </source>
</evidence>
<evidence type="ECO:0000256" key="18">
    <source>
        <dbReference type="ARBA" id="ARBA00032297"/>
    </source>
</evidence>
<evidence type="ECO:0000256" key="20">
    <source>
        <dbReference type="ARBA" id="ARBA00047461"/>
    </source>
</evidence>
<dbReference type="InterPro" id="IPR045010">
    <property type="entry name" value="MDR_fam"/>
</dbReference>
<dbReference type="InterPro" id="IPR041694">
    <property type="entry name" value="ADH_N_2"/>
</dbReference>
<evidence type="ECO:0000256" key="32">
    <source>
        <dbReference type="ARBA" id="ARBA00049070"/>
    </source>
</evidence>
<comment type="caution">
    <text evidence="36">The sequence shown here is derived from an EMBL/GenBank/DDBJ whole genome shotgun (WGS) entry which is preliminary data.</text>
</comment>
<dbReference type="CDD" id="cd08294">
    <property type="entry name" value="leukotriene_B4_DH_like"/>
    <property type="match status" value="1"/>
</dbReference>
<evidence type="ECO:0000313" key="36">
    <source>
        <dbReference type="EMBL" id="CAB3220683.1"/>
    </source>
</evidence>
<dbReference type="GO" id="GO:0032440">
    <property type="term" value="F:2-alkenal reductase [NAD(P)H] activity"/>
    <property type="evidence" value="ECO:0007669"/>
    <property type="project" value="UniProtKB-EC"/>
</dbReference>
<evidence type="ECO:0000256" key="23">
    <source>
        <dbReference type="ARBA" id="ARBA00047871"/>
    </source>
</evidence>
<dbReference type="Gene3D" id="3.90.180.10">
    <property type="entry name" value="Medium-chain alcohol dehydrogenases, catalytic domain"/>
    <property type="match status" value="1"/>
</dbReference>
<reference evidence="36 37" key="1">
    <citation type="submission" date="2020-04" db="EMBL/GenBank/DDBJ databases">
        <authorList>
            <person name="Wallbank WR R."/>
            <person name="Pardo Diaz C."/>
            <person name="Kozak K."/>
            <person name="Martin S."/>
            <person name="Jiggins C."/>
            <person name="Moest M."/>
            <person name="Warren A I."/>
            <person name="Byers J.R.P. K."/>
            <person name="Montejo-Kovacevich G."/>
            <person name="Yen C E."/>
        </authorList>
    </citation>
    <scope>NUCLEOTIDE SEQUENCE [LARGE SCALE GENOMIC DNA]</scope>
</reference>
<dbReference type="EMBL" id="CADEBD010000038">
    <property type="protein sequence ID" value="CAB3220683.1"/>
    <property type="molecule type" value="Genomic_DNA"/>
</dbReference>
<comment type="catalytic activity">
    <reaction evidence="23">
        <text>leukotriene B4 + NADP(+) = 12-oxo-leukotriene B4 + NADPH + H(+)</text>
        <dbReference type="Rhea" id="RHEA:50608"/>
        <dbReference type="ChEBI" id="CHEBI:15378"/>
        <dbReference type="ChEBI" id="CHEBI:57461"/>
        <dbReference type="ChEBI" id="CHEBI:57783"/>
        <dbReference type="ChEBI" id="CHEBI:58349"/>
        <dbReference type="ChEBI" id="CHEBI:133309"/>
    </reaction>
    <physiologicalReaction direction="left-to-right" evidence="23">
        <dbReference type="Rhea" id="RHEA:50609"/>
    </physiologicalReaction>
</comment>
<comment type="catalytic activity">
    <reaction evidence="21">
        <text>decanal + NADP(+) = (2E)-decenal + NADPH + H(+)</text>
        <dbReference type="Rhea" id="RHEA:50612"/>
        <dbReference type="ChEBI" id="CHEBI:15378"/>
        <dbReference type="ChEBI" id="CHEBI:31457"/>
        <dbReference type="ChEBI" id="CHEBI:57783"/>
        <dbReference type="ChEBI" id="CHEBI:58349"/>
        <dbReference type="ChEBI" id="CHEBI:133455"/>
    </reaction>
    <physiologicalReaction direction="right-to-left" evidence="21">
        <dbReference type="Rhea" id="RHEA:50614"/>
    </physiologicalReaction>
</comment>
<evidence type="ECO:0000256" key="9">
    <source>
        <dbReference type="ARBA" id="ARBA00022553"/>
    </source>
</evidence>
<proteinExistence type="inferred from homology"/>
<dbReference type="Gene3D" id="3.40.50.720">
    <property type="entry name" value="NAD(P)-binding Rossmann-like Domain"/>
    <property type="match status" value="1"/>
</dbReference>
<dbReference type="FunFam" id="3.40.50.720:FF:000121">
    <property type="entry name" value="Prostaglandin reductase 2"/>
    <property type="match status" value="1"/>
</dbReference>
<organism evidence="36 37">
    <name type="scientific">Arctia plantaginis</name>
    <name type="common">Wood tiger moth</name>
    <name type="synonym">Phalaena plantaginis</name>
    <dbReference type="NCBI Taxonomy" id="874455"/>
    <lineage>
        <taxon>Eukaryota</taxon>
        <taxon>Metazoa</taxon>
        <taxon>Ecdysozoa</taxon>
        <taxon>Arthropoda</taxon>
        <taxon>Hexapoda</taxon>
        <taxon>Insecta</taxon>
        <taxon>Pterygota</taxon>
        <taxon>Neoptera</taxon>
        <taxon>Endopterygota</taxon>
        <taxon>Lepidoptera</taxon>
        <taxon>Glossata</taxon>
        <taxon>Ditrysia</taxon>
        <taxon>Noctuoidea</taxon>
        <taxon>Erebidae</taxon>
        <taxon>Arctiinae</taxon>
        <taxon>Arctia</taxon>
    </lineage>
</organism>
<dbReference type="AlphaFoldDB" id="A0A8S0YN44"/>
<dbReference type="SMART" id="SM00829">
    <property type="entry name" value="PKS_ER"/>
    <property type="match status" value="1"/>
</dbReference>
<keyword evidence="8" id="KW-0644">Prostaglandin metabolism</keyword>
<dbReference type="PANTHER" id="PTHR43205:SF7">
    <property type="entry name" value="PROSTAGLANDIN REDUCTASE 1"/>
    <property type="match status" value="1"/>
</dbReference>
<dbReference type="InterPro" id="IPR011032">
    <property type="entry name" value="GroES-like_sf"/>
</dbReference>
<name>A0A8S0YN44_ARCPL</name>
<dbReference type="EC" id="1.3.1.48" evidence="4"/>
<comment type="catalytic activity">
    <reaction evidence="26">
        <text>nonan-2-one + NADP(+) = (3E)-nonen-2-one + NADPH + H(+)</text>
        <dbReference type="Rhea" id="RHEA:50616"/>
        <dbReference type="ChEBI" id="CHEBI:15378"/>
        <dbReference type="ChEBI" id="CHEBI:57783"/>
        <dbReference type="ChEBI" id="CHEBI:58349"/>
        <dbReference type="ChEBI" id="CHEBI:77927"/>
        <dbReference type="ChEBI" id="CHEBI:133457"/>
    </reaction>
    <physiologicalReaction direction="right-to-left" evidence="26">
        <dbReference type="Rhea" id="RHEA:50618"/>
    </physiologicalReaction>
</comment>
<evidence type="ECO:0000256" key="26">
    <source>
        <dbReference type="ARBA" id="ARBA00048066"/>
    </source>
</evidence>
<evidence type="ECO:0000256" key="17">
    <source>
        <dbReference type="ARBA" id="ARBA00032255"/>
    </source>
</evidence>
<dbReference type="Proteomes" id="UP000494256">
    <property type="component" value="Unassembled WGS sequence"/>
</dbReference>
<comment type="catalytic activity">
    <reaction evidence="33">
        <text>an n-alkanal + NADP(+) = an alk-2-enal + NADPH + H(+)</text>
        <dbReference type="Rhea" id="RHEA:13737"/>
        <dbReference type="ChEBI" id="CHEBI:12834"/>
        <dbReference type="ChEBI" id="CHEBI:13757"/>
        <dbReference type="ChEBI" id="CHEBI:15378"/>
        <dbReference type="ChEBI" id="CHEBI:57783"/>
        <dbReference type="ChEBI" id="CHEBI:58349"/>
        <dbReference type="EC" id="1.3.1.74"/>
    </reaction>
    <physiologicalReaction direction="right-to-left" evidence="33">
        <dbReference type="Rhea" id="RHEA:13739"/>
    </physiologicalReaction>
</comment>
<dbReference type="Pfam" id="PF16884">
    <property type="entry name" value="ADH_N_2"/>
    <property type="match status" value="1"/>
</dbReference>
<dbReference type="GO" id="GO:0006693">
    <property type="term" value="P:prostaglandin metabolic process"/>
    <property type="evidence" value="ECO:0007669"/>
    <property type="project" value="UniProtKB-KW"/>
</dbReference>
<evidence type="ECO:0000256" key="27">
    <source>
        <dbReference type="ARBA" id="ARBA00048290"/>
    </source>
</evidence>
<dbReference type="Pfam" id="PF00107">
    <property type="entry name" value="ADH_zinc_N"/>
    <property type="match status" value="1"/>
</dbReference>
<keyword evidence="12" id="KW-0007">Acetylation</keyword>
<keyword evidence="10" id="KW-0276">Fatty acid metabolism</keyword>
<keyword evidence="9" id="KW-0597">Phosphoprotein</keyword>
<dbReference type="GO" id="GO:0005737">
    <property type="term" value="C:cytoplasm"/>
    <property type="evidence" value="ECO:0007669"/>
    <property type="project" value="UniProtKB-SubCell"/>
</dbReference>
<comment type="catalytic activity">
    <reaction evidence="28">
        <text>4-hydroxynonanal + NADP(+) = (E)-4-hydroxynon-2-enal + NADPH + H(+)</text>
        <dbReference type="Rhea" id="RHEA:64736"/>
        <dbReference type="ChEBI" id="CHEBI:15378"/>
        <dbReference type="ChEBI" id="CHEBI:57783"/>
        <dbReference type="ChEBI" id="CHEBI:58349"/>
        <dbReference type="ChEBI" id="CHEBI:58968"/>
        <dbReference type="ChEBI" id="CHEBI:156112"/>
    </reaction>
    <physiologicalReaction direction="right-to-left" evidence="28">
        <dbReference type="Rhea" id="RHEA:64738"/>
    </physiologicalReaction>
</comment>
<comment type="subcellular location">
    <subcellularLocation>
        <location evidence="1">Cytoplasm</location>
    </subcellularLocation>
</comment>
<dbReference type="InterPro" id="IPR013149">
    <property type="entry name" value="ADH-like_C"/>
</dbReference>